<keyword evidence="2" id="KW-0325">Glycoprotein</keyword>
<evidence type="ECO:0000256" key="3">
    <source>
        <dbReference type="SAM" id="SignalP"/>
    </source>
</evidence>
<reference evidence="5 6" key="1">
    <citation type="submission" date="2018-06" db="EMBL/GenBank/DDBJ databases">
        <title>Whole genome sequencing of Candida tropicalis (genome annotated by CSBL at Korea University).</title>
        <authorList>
            <person name="Ahn J."/>
        </authorList>
    </citation>
    <scope>NUCLEOTIDE SEQUENCE [LARGE SCALE GENOMIC DNA]</scope>
    <source>
        <strain evidence="5 6">ATCC 20962</strain>
    </source>
</reference>
<organism evidence="5 6">
    <name type="scientific">Candida viswanathii</name>
    <dbReference type="NCBI Taxonomy" id="5486"/>
    <lineage>
        <taxon>Eukaryota</taxon>
        <taxon>Fungi</taxon>
        <taxon>Dikarya</taxon>
        <taxon>Ascomycota</taxon>
        <taxon>Saccharomycotina</taxon>
        <taxon>Pichiomycetes</taxon>
        <taxon>Debaryomycetaceae</taxon>
        <taxon>Candida/Lodderomyces clade</taxon>
        <taxon>Candida</taxon>
    </lineage>
</organism>
<dbReference type="Gene3D" id="3.60.21.10">
    <property type="match status" value="1"/>
</dbReference>
<keyword evidence="3" id="KW-0732">Signal</keyword>
<dbReference type="AlphaFoldDB" id="A0A367Y3R1"/>
<gene>
    <name evidence="5" type="primary">asm-3_0</name>
    <name evidence="5" type="ORF">Cantr_08669</name>
</gene>
<dbReference type="PANTHER" id="PTHR10340:SF27">
    <property type="entry name" value="ACL091CP"/>
    <property type="match status" value="1"/>
</dbReference>
<evidence type="ECO:0000313" key="5">
    <source>
        <dbReference type="EMBL" id="RCK60525.1"/>
    </source>
</evidence>
<evidence type="ECO:0000259" key="4">
    <source>
        <dbReference type="Pfam" id="PF00149"/>
    </source>
</evidence>
<feature type="signal peptide" evidence="3">
    <location>
        <begin position="1"/>
        <end position="18"/>
    </location>
</feature>
<sequence>MLPLFVSLVAGFAAFVLASTVPGFDSLRIQAELAKRENSVDIIYNYLSDPEADFINVHLANFTNTNGTRCEQCKHRMRYGRFLIDEHPDQSHLVSLLLFKYCLVVNNNTQSRCNQNDFFVSSDFENFEKFDNEFDSGISRAGSLNFYDNDFLRVLKNFNVSSELDLEYYCFYKDRRACALPETPDVEELFGVSQWWPEKQPHHYAEPNYTNNSETFNVLHFSDIHLQPRYYVGTEANCTTTPCGIPESYNAQLPSRDYNFTDYYRSFNPDLADFELSFYPDAHYDENNTYVKGEYYDYPKYRGWNFRNAPATSFGAYLADSPELLMNNSLLNMARVHDDVTFDFGIFNGDAIDHLLLRRTPEYARSVAFKLFGAIGKVFGSLPILSVLGNHEINFNYGQLIPQRFNNDQGYNGAIDQLADLWVEQGWFGEEDRQGLKTNYCGFSYVTDRGLKVIGLNSNAWYQKNLWTYIDQTAEPDLFGQWQFLVNELVESEANGQRVWIVTHIPVLDYDALPIQSRIFGKIVERFSPYTIANIFVGHTHKDRFHILYSPGSAQEAEDAINMAWNVQSVSPLTRLNPGWRYYEVENESFNIINAYNYYTMLNETFVNGGAEPVWRFEYSARDYYDTEHTWPARAPLNATFWHNYVVNPLRNQSNIEFNQRFTNFQYRFGPSVANCTNGTVVSNQCYNENYCIVTSFFSDDLQNCLRG</sequence>
<name>A0A367Y3R1_9ASCO</name>
<dbReference type="GO" id="GO:0008081">
    <property type="term" value="F:phosphoric diester hydrolase activity"/>
    <property type="evidence" value="ECO:0007669"/>
    <property type="project" value="TreeGrafter"/>
</dbReference>
<dbReference type="SUPFAM" id="SSF56300">
    <property type="entry name" value="Metallo-dependent phosphatases"/>
    <property type="match status" value="1"/>
</dbReference>
<dbReference type="STRING" id="5486.A0A367Y3R1"/>
<keyword evidence="1" id="KW-0378">Hydrolase</keyword>
<protein>
    <submittedName>
        <fullName evidence="5">Putative sphingomyelin phosphodiesterase asm-3</fullName>
    </submittedName>
</protein>
<dbReference type="InterPro" id="IPR029052">
    <property type="entry name" value="Metallo-depent_PP-like"/>
</dbReference>
<proteinExistence type="predicted"/>
<feature type="chain" id="PRO_5017049755" evidence="3">
    <location>
        <begin position="19"/>
        <end position="708"/>
    </location>
</feature>
<keyword evidence="6" id="KW-1185">Reference proteome</keyword>
<dbReference type="PANTHER" id="PTHR10340">
    <property type="entry name" value="SPHINGOMYELIN PHOSPHODIESTERASE"/>
    <property type="match status" value="1"/>
</dbReference>
<dbReference type="EMBL" id="QLNQ01000026">
    <property type="protein sequence ID" value="RCK60525.1"/>
    <property type="molecule type" value="Genomic_DNA"/>
</dbReference>
<dbReference type="InterPro" id="IPR004843">
    <property type="entry name" value="Calcineurin-like_PHP"/>
</dbReference>
<dbReference type="Proteomes" id="UP000253472">
    <property type="component" value="Unassembled WGS sequence"/>
</dbReference>
<evidence type="ECO:0000256" key="2">
    <source>
        <dbReference type="ARBA" id="ARBA00023180"/>
    </source>
</evidence>
<feature type="domain" description="Calcineurin-like phosphoesterase" evidence="4">
    <location>
        <begin position="334"/>
        <end position="542"/>
    </location>
</feature>
<dbReference type="Pfam" id="PF00149">
    <property type="entry name" value="Metallophos"/>
    <property type="match status" value="1"/>
</dbReference>
<evidence type="ECO:0000313" key="6">
    <source>
        <dbReference type="Proteomes" id="UP000253472"/>
    </source>
</evidence>
<dbReference type="OrthoDB" id="282973at2759"/>
<dbReference type="InterPro" id="IPR041805">
    <property type="entry name" value="ASMase/PPN1_MPP"/>
</dbReference>
<comment type="caution">
    <text evidence="5">The sequence shown here is derived from an EMBL/GenBank/DDBJ whole genome shotgun (WGS) entry which is preliminary data.</text>
</comment>
<evidence type="ECO:0000256" key="1">
    <source>
        <dbReference type="ARBA" id="ARBA00022801"/>
    </source>
</evidence>
<accession>A0A367Y3R1</accession>
<dbReference type="CDD" id="cd00842">
    <property type="entry name" value="MPP_ASMase"/>
    <property type="match status" value="1"/>
</dbReference>